<feature type="region of interest" description="Disordered" evidence="6">
    <location>
        <begin position="384"/>
        <end position="411"/>
    </location>
</feature>
<name>A0A426Y5I4_ENSVE</name>
<evidence type="ECO:0000256" key="3">
    <source>
        <dbReference type="ARBA" id="ARBA00023125"/>
    </source>
</evidence>
<gene>
    <name evidence="8" type="ORF">B296_00054134</name>
</gene>
<dbReference type="InterPro" id="IPR017887">
    <property type="entry name" value="TF_TCP_subgr"/>
</dbReference>
<keyword evidence="4" id="KW-0804">Transcription</keyword>
<evidence type="ECO:0000256" key="2">
    <source>
        <dbReference type="ARBA" id="ARBA00023015"/>
    </source>
</evidence>
<comment type="subcellular location">
    <subcellularLocation>
        <location evidence="1">Nucleus</location>
    </subcellularLocation>
</comment>
<dbReference type="EMBL" id="AMZH03014890">
    <property type="protein sequence ID" value="RRT46880.1"/>
    <property type="molecule type" value="Genomic_DNA"/>
</dbReference>
<proteinExistence type="predicted"/>
<evidence type="ECO:0000256" key="1">
    <source>
        <dbReference type="ARBA" id="ARBA00004123"/>
    </source>
</evidence>
<comment type="caution">
    <text evidence="8">The sequence shown here is derived from an EMBL/GenBank/DDBJ whole genome shotgun (WGS) entry which is preliminary data.</text>
</comment>
<reference evidence="8 9" key="1">
    <citation type="journal article" date="2014" name="Agronomy (Basel)">
        <title>A Draft Genome Sequence for Ensete ventricosum, the Drought-Tolerant Tree Against Hunger.</title>
        <authorList>
            <person name="Harrison J."/>
            <person name="Moore K.A."/>
            <person name="Paszkiewicz K."/>
            <person name="Jones T."/>
            <person name="Grant M."/>
            <person name="Ambacheew D."/>
            <person name="Muzemil S."/>
            <person name="Studholme D.J."/>
        </authorList>
    </citation>
    <scope>NUCLEOTIDE SEQUENCE [LARGE SCALE GENOMIC DNA]</scope>
</reference>
<feature type="region of interest" description="Disordered" evidence="6">
    <location>
        <begin position="1"/>
        <end position="102"/>
    </location>
</feature>
<dbReference type="GO" id="GO:0003700">
    <property type="term" value="F:DNA-binding transcription factor activity"/>
    <property type="evidence" value="ECO:0007669"/>
    <property type="project" value="InterPro"/>
</dbReference>
<evidence type="ECO:0000313" key="9">
    <source>
        <dbReference type="Proteomes" id="UP000287651"/>
    </source>
</evidence>
<keyword evidence="2" id="KW-0805">Transcription regulation</keyword>
<dbReference type="PROSITE" id="PS51369">
    <property type="entry name" value="TCP"/>
    <property type="match status" value="1"/>
</dbReference>
<evidence type="ECO:0000259" key="7">
    <source>
        <dbReference type="PROSITE" id="PS51369"/>
    </source>
</evidence>
<evidence type="ECO:0000313" key="8">
    <source>
        <dbReference type="EMBL" id="RRT46880.1"/>
    </source>
</evidence>
<feature type="compositionally biased region" description="Gly residues" evidence="6">
    <location>
        <begin position="88"/>
        <end position="99"/>
    </location>
</feature>
<feature type="domain" description="TCP" evidence="7">
    <location>
        <begin position="141"/>
        <end position="195"/>
    </location>
</feature>
<keyword evidence="5" id="KW-0539">Nucleus</keyword>
<dbReference type="Pfam" id="PF03634">
    <property type="entry name" value="TCP"/>
    <property type="match status" value="1"/>
</dbReference>
<dbReference type="InterPro" id="IPR005333">
    <property type="entry name" value="Transcription_factor_TCP"/>
</dbReference>
<evidence type="ECO:0000256" key="4">
    <source>
        <dbReference type="ARBA" id="ARBA00023163"/>
    </source>
</evidence>
<feature type="compositionally biased region" description="Low complexity" evidence="6">
    <location>
        <begin position="219"/>
        <end position="229"/>
    </location>
</feature>
<evidence type="ECO:0000256" key="6">
    <source>
        <dbReference type="SAM" id="MobiDB-lite"/>
    </source>
</evidence>
<sequence>MPPRSVDPSRHRTTHHASSDGGGGRTAFNSRPIHSHWDHTRRVNKRMGGLTSQGFGLSPPSPTSPTRTETCVSAMDSSPKGEDDDGGGIHGASRGGRGVVDGSAVGNVAMTVHRRIAPKPEPMELRGIGAMPILRRPSARTKDRHTKVEGRGRRIRMPAACAARIFQLTRELGHKSDGETIRWLLQHAEPAIIEATGTGTVPAIATVVDGAIKIPTEAASSSAPLTSTSGEEESAAKRRKKLSPMRATAGIAGGNTVTAFYPVQDRMSMSTGLAPIAPTGFVPMWAVGGGADASSVARVLPPGALWMLPQPTAAAEPSGQAQIWAFPAGSQIINLAGPDPVTAAAAVYPGAMPGVGVAAAAGCSEARLGEQAVTFTEGNKQELQLMGGAGNDDDDDDDEEEEPLTESEDED</sequence>
<dbReference type="GO" id="GO:0043565">
    <property type="term" value="F:sequence-specific DNA binding"/>
    <property type="evidence" value="ECO:0007669"/>
    <property type="project" value="TreeGrafter"/>
</dbReference>
<organism evidence="8 9">
    <name type="scientific">Ensete ventricosum</name>
    <name type="common">Abyssinian banana</name>
    <name type="synonym">Musa ensete</name>
    <dbReference type="NCBI Taxonomy" id="4639"/>
    <lineage>
        <taxon>Eukaryota</taxon>
        <taxon>Viridiplantae</taxon>
        <taxon>Streptophyta</taxon>
        <taxon>Embryophyta</taxon>
        <taxon>Tracheophyta</taxon>
        <taxon>Spermatophyta</taxon>
        <taxon>Magnoliopsida</taxon>
        <taxon>Liliopsida</taxon>
        <taxon>Zingiberales</taxon>
        <taxon>Musaceae</taxon>
        <taxon>Ensete</taxon>
    </lineage>
</organism>
<dbReference type="Proteomes" id="UP000287651">
    <property type="component" value="Unassembled WGS sequence"/>
</dbReference>
<dbReference type="PANTHER" id="PTHR31072:SF1">
    <property type="entry name" value="TRANSCRIPTION FACTOR TCP9"/>
    <property type="match status" value="1"/>
</dbReference>
<dbReference type="AlphaFoldDB" id="A0A426Y5I4"/>
<feature type="compositionally biased region" description="Acidic residues" evidence="6">
    <location>
        <begin position="391"/>
        <end position="411"/>
    </location>
</feature>
<keyword evidence="3" id="KW-0238">DNA-binding</keyword>
<accession>A0A426Y5I4</accession>
<protein>
    <recommendedName>
        <fullName evidence="7">TCP domain-containing protein</fullName>
    </recommendedName>
</protein>
<evidence type="ECO:0000256" key="5">
    <source>
        <dbReference type="ARBA" id="ARBA00023242"/>
    </source>
</evidence>
<dbReference type="GO" id="GO:0005634">
    <property type="term" value="C:nucleus"/>
    <property type="evidence" value="ECO:0007669"/>
    <property type="project" value="UniProtKB-SubCell"/>
</dbReference>
<dbReference type="PANTHER" id="PTHR31072">
    <property type="entry name" value="TRANSCRIPTION FACTOR TCP4-RELATED"/>
    <property type="match status" value="1"/>
</dbReference>
<feature type="region of interest" description="Disordered" evidence="6">
    <location>
        <begin position="219"/>
        <end position="246"/>
    </location>
</feature>